<feature type="non-terminal residue" evidence="3">
    <location>
        <position position="1"/>
    </location>
</feature>
<keyword evidence="4" id="KW-1185">Reference proteome</keyword>
<name>A0AA38SU99_9ASTR</name>
<reference evidence="3" key="1">
    <citation type="submission" date="2023-03" db="EMBL/GenBank/DDBJ databases">
        <title>Chromosome-scale reference genome and RAD-based genetic map of yellow starthistle (Centaurea solstitialis) reveal putative structural variation and QTLs associated with invader traits.</title>
        <authorList>
            <person name="Reatini B."/>
            <person name="Cang F.A."/>
            <person name="Jiang Q."/>
            <person name="Mckibben M.T.W."/>
            <person name="Barker M.S."/>
            <person name="Rieseberg L.H."/>
            <person name="Dlugosch K.M."/>
        </authorList>
    </citation>
    <scope>NUCLEOTIDE SEQUENCE</scope>
    <source>
        <strain evidence="3">CAN-66</strain>
        <tissue evidence="3">Leaf</tissue>
    </source>
</reference>
<evidence type="ECO:0000256" key="1">
    <source>
        <dbReference type="SAM" id="MobiDB-lite"/>
    </source>
</evidence>
<dbReference type="EMBL" id="JARYMX010000007">
    <property type="protein sequence ID" value="KAJ9542455.1"/>
    <property type="molecule type" value="Genomic_DNA"/>
</dbReference>
<dbReference type="PANTHER" id="PTHR14523:SF1">
    <property type="entry name" value="HOMOLOGOUS RECOMBINATION OB-FOLD PROTEIN"/>
    <property type="match status" value="1"/>
</dbReference>
<dbReference type="PANTHER" id="PTHR14523">
    <property type="entry name" value="UNCHARACTERIZED PROTEIN C17ORF53 HOMOLOG"/>
    <property type="match status" value="1"/>
</dbReference>
<feature type="domain" description="Homologous recombination OB-fold protein OB-fold" evidence="2">
    <location>
        <begin position="175"/>
        <end position="259"/>
    </location>
</feature>
<accession>A0AA38SU99</accession>
<dbReference type="AlphaFoldDB" id="A0AA38SU99"/>
<evidence type="ECO:0000313" key="3">
    <source>
        <dbReference type="EMBL" id="KAJ9542455.1"/>
    </source>
</evidence>
<dbReference type="InterPro" id="IPR058570">
    <property type="entry name" value="HROB_OB"/>
</dbReference>
<evidence type="ECO:0000313" key="4">
    <source>
        <dbReference type="Proteomes" id="UP001172457"/>
    </source>
</evidence>
<dbReference type="InterPro" id="IPR028045">
    <property type="entry name" value="HROB"/>
</dbReference>
<comment type="caution">
    <text evidence="3">The sequence shown here is derived from an EMBL/GenBank/DDBJ whole genome shotgun (WGS) entry which is preliminary data.</text>
</comment>
<protein>
    <recommendedName>
        <fullName evidence="2">Homologous recombination OB-fold protein OB-fold domain-containing protein</fullName>
    </recommendedName>
</protein>
<feature type="region of interest" description="Disordered" evidence="1">
    <location>
        <begin position="1"/>
        <end position="91"/>
    </location>
</feature>
<feature type="compositionally biased region" description="Acidic residues" evidence="1">
    <location>
        <begin position="1"/>
        <end position="13"/>
    </location>
</feature>
<proteinExistence type="predicted"/>
<evidence type="ECO:0000259" key="2">
    <source>
        <dbReference type="Pfam" id="PF15072"/>
    </source>
</evidence>
<dbReference type="GO" id="GO:0000725">
    <property type="term" value="P:recombinational repair"/>
    <property type="evidence" value="ECO:0007669"/>
    <property type="project" value="InterPro"/>
</dbReference>
<feature type="compositionally biased region" description="Pro residues" evidence="1">
    <location>
        <begin position="76"/>
        <end position="87"/>
    </location>
</feature>
<organism evidence="3 4">
    <name type="scientific">Centaurea solstitialis</name>
    <name type="common">yellow star-thistle</name>
    <dbReference type="NCBI Taxonomy" id="347529"/>
    <lineage>
        <taxon>Eukaryota</taxon>
        <taxon>Viridiplantae</taxon>
        <taxon>Streptophyta</taxon>
        <taxon>Embryophyta</taxon>
        <taxon>Tracheophyta</taxon>
        <taxon>Spermatophyta</taxon>
        <taxon>Magnoliopsida</taxon>
        <taxon>eudicotyledons</taxon>
        <taxon>Gunneridae</taxon>
        <taxon>Pentapetalae</taxon>
        <taxon>asterids</taxon>
        <taxon>campanulids</taxon>
        <taxon>Asterales</taxon>
        <taxon>Asteraceae</taxon>
        <taxon>Carduoideae</taxon>
        <taxon>Cardueae</taxon>
        <taxon>Centaureinae</taxon>
        <taxon>Centaurea</taxon>
    </lineage>
</organism>
<dbReference type="Pfam" id="PF15072">
    <property type="entry name" value="HROB"/>
    <property type="match status" value="1"/>
</dbReference>
<dbReference type="Proteomes" id="UP001172457">
    <property type="component" value="Chromosome 7"/>
</dbReference>
<sequence length="435" mass="47204">MEVSWEEALDVDDSDLHSLPLLRPCKQQRRHRDQTNPPPTAADLPLPQTLDSSPKSPSQTDNSLPQNFNDVSQYESPPPPPPLPPSRVIPGPAGIVQAAKLLKTRDNDRVRVLGQEEVMATQEYIRRVVEDPEEDADFKLTPWLSAMEFCSGDGVWNSVGSAHLGDIKGYLKNGKLDQVVAVVKSCAPNALGDLMVVLKDPTGTVSGTIHHKVVTEGEFGKGSFVGSVLVLHKVSVFSPSRSAHYLNITKRNLVKVFYKDGGSSQQQTFHGCKITDAAPSSGGHFSNKNFTHPSLQDSGQKTPMVRSSFSLERVAERTANGTKTSTTNKQNLQANPIVSIGTRNEGNEILKDTNVIGSGENERRVFDSCKQPTEGGSLSGGLKAGSEFVNDGDKHGVEGRDAVRVNVELAKANGSIPDWTDEQLNELFDGDFQDD</sequence>
<gene>
    <name evidence="3" type="ORF">OSB04_028961</name>
</gene>
<feature type="compositionally biased region" description="Polar residues" evidence="1">
    <location>
        <begin position="49"/>
        <end position="75"/>
    </location>
</feature>